<evidence type="ECO:0000256" key="2">
    <source>
        <dbReference type="ARBA" id="ARBA00022448"/>
    </source>
</evidence>
<evidence type="ECO:0000256" key="3">
    <source>
        <dbReference type="ARBA" id="ARBA00022475"/>
    </source>
</evidence>
<evidence type="ECO:0000256" key="1">
    <source>
        <dbReference type="ARBA" id="ARBA00004651"/>
    </source>
</evidence>
<comment type="caution">
    <text evidence="14">The sequence shown here is derived from an EMBL/GenBank/DDBJ whole genome shotgun (WGS) entry which is preliminary data.</text>
</comment>
<organism evidence="14 15">
    <name type="scientific">Cohnella fermenti</name>
    <dbReference type="NCBI Taxonomy" id="2565925"/>
    <lineage>
        <taxon>Bacteria</taxon>
        <taxon>Bacillati</taxon>
        <taxon>Bacillota</taxon>
        <taxon>Bacilli</taxon>
        <taxon>Bacillales</taxon>
        <taxon>Paenibacillaceae</taxon>
        <taxon>Cohnella</taxon>
    </lineage>
</organism>
<dbReference type="SUPFAM" id="SSF90123">
    <property type="entry name" value="ABC transporter transmembrane region"/>
    <property type="match status" value="1"/>
</dbReference>
<protein>
    <submittedName>
        <fullName evidence="14">ABC transporter ATP-binding protein</fullName>
    </submittedName>
</protein>
<dbReference type="PANTHER" id="PTHR24221">
    <property type="entry name" value="ATP-BINDING CASSETTE SUB-FAMILY B"/>
    <property type="match status" value="1"/>
</dbReference>
<feature type="domain" description="ABC transmembrane type-1" evidence="13">
    <location>
        <begin position="23"/>
        <end position="317"/>
    </location>
</feature>
<keyword evidence="8 11" id="KW-1133">Transmembrane helix</keyword>
<keyword evidence="5" id="KW-0547">Nucleotide-binding</keyword>
<evidence type="ECO:0000256" key="10">
    <source>
        <dbReference type="SAM" id="MobiDB-lite"/>
    </source>
</evidence>
<comment type="subcellular location">
    <subcellularLocation>
        <location evidence="1">Cell membrane</location>
        <topology evidence="1">Multi-pass membrane protein</topology>
    </subcellularLocation>
</comment>
<keyword evidence="15" id="KW-1185">Reference proteome</keyword>
<evidence type="ECO:0000256" key="6">
    <source>
        <dbReference type="ARBA" id="ARBA00022807"/>
    </source>
</evidence>
<keyword evidence="9 11" id="KW-0472">Membrane</keyword>
<dbReference type="AlphaFoldDB" id="A0A4S4BI79"/>
<dbReference type="PANTHER" id="PTHR24221:SF654">
    <property type="entry name" value="ATP-BINDING CASSETTE SUB-FAMILY B MEMBER 6"/>
    <property type="match status" value="1"/>
</dbReference>
<keyword evidence="6" id="KW-0645">Protease</keyword>
<evidence type="ECO:0000256" key="5">
    <source>
        <dbReference type="ARBA" id="ARBA00022741"/>
    </source>
</evidence>
<evidence type="ECO:0000256" key="7">
    <source>
        <dbReference type="ARBA" id="ARBA00022840"/>
    </source>
</evidence>
<keyword evidence="4 11" id="KW-0812">Transmembrane</keyword>
<dbReference type="Gene3D" id="3.40.50.300">
    <property type="entry name" value="P-loop containing nucleotide triphosphate hydrolases"/>
    <property type="match status" value="1"/>
</dbReference>
<dbReference type="SUPFAM" id="SSF52540">
    <property type="entry name" value="P-loop containing nucleoside triphosphate hydrolases"/>
    <property type="match status" value="1"/>
</dbReference>
<dbReference type="GO" id="GO:0005886">
    <property type="term" value="C:plasma membrane"/>
    <property type="evidence" value="ECO:0007669"/>
    <property type="project" value="UniProtKB-SubCell"/>
</dbReference>
<feature type="region of interest" description="Disordered" evidence="10">
    <location>
        <begin position="568"/>
        <end position="592"/>
    </location>
</feature>
<dbReference type="InterPro" id="IPR027417">
    <property type="entry name" value="P-loop_NTPase"/>
</dbReference>
<feature type="domain" description="ABC transporter" evidence="12">
    <location>
        <begin position="353"/>
        <end position="590"/>
    </location>
</feature>
<dbReference type="GO" id="GO:0034040">
    <property type="term" value="F:ATPase-coupled lipid transmembrane transporter activity"/>
    <property type="evidence" value="ECO:0007669"/>
    <property type="project" value="TreeGrafter"/>
</dbReference>
<dbReference type="SMART" id="SM00382">
    <property type="entry name" value="AAA"/>
    <property type="match status" value="1"/>
</dbReference>
<keyword evidence="2" id="KW-0813">Transport</keyword>
<dbReference type="Gene3D" id="1.20.1560.10">
    <property type="entry name" value="ABC transporter type 1, transmembrane domain"/>
    <property type="match status" value="1"/>
</dbReference>
<keyword evidence="6" id="KW-0378">Hydrolase</keyword>
<keyword evidence="6" id="KW-0788">Thiol protease</keyword>
<feature type="transmembrane region" description="Helical" evidence="11">
    <location>
        <begin position="264"/>
        <end position="281"/>
    </location>
</feature>
<dbReference type="RefSeq" id="WP_136373180.1">
    <property type="nucleotide sequence ID" value="NZ_SSOB01000051.1"/>
</dbReference>
<gene>
    <name evidence="14" type="ORF">E6C55_28220</name>
</gene>
<dbReference type="InterPro" id="IPR003439">
    <property type="entry name" value="ABC_transporter-like_ATP-bd"/>
</dbReference>
<dbReference type="PROSITE" id="PS50893">
    <property type="entry name" value="ABC_TRANSPORTER_2"/>
    <property type="match status" value="1"/>
</dbReference>
<name>A0A4S4BI79_9BACL</name>
<dbReference type="GO" id="GO:0005524">
    <property type="term" value="F:ATP binding"/>
    <property type="evidence" value="ECO:0007669"/>
    <property type="project" value="UniProtKB-KW"/>
</dbReference>
<feature type="transmembrane region" description="Helical" evidence="11">
    <location>
        <begin position="20"/>
        <end position="41"/>
    </location>
</feature>
<dbReference type="OrthoDB" id="9770415at2"/>
<feature type="compositionally biased region" description="Basic and acidic residues" evidence="10">
    <location>
        <begin position="582"/>
        <end position="592"/>
    </location>
</feature>
<evidence type="ECO:0000256" key="9">
    <source>
        <dbReference type="ARBA" id="ARBA00023136"/>
    </source>
</evidence>
<evidence type="ECO:0000259" key="12">
    <source>
        <dbReference type="PROSITE" id="PS50893"/>
    </source>
</evidence>
<sequence>MDDLRHYLGRLRSWAGAGLYVHLLATAALGLFDGVGLYLLVPMLGLLGLLGEGGGVPLLGQGLAALRELPDSYALPLLLAVYVAVVGVQALLQRVQSIRAVRLQQGFIRHLRLGLYEGLMRANWPFFGRRRNSDIHHLLTSELARVSQATHLLLQLASSLAFTIVQIGIAFWLSAPLTGFALASGALIAFAMRRKVRRAKAVGNETSELSQSFYAGINDHFAGIKDIKSNRLEASFLSWFGSLTGRMEANFLAFARLQATTRSWYQLSAAALIAVFVLLAVEVLHVGAGQLLLVVIIFARLWPRFTTIQAGAEQLLSAAPALRGLRELERDCAAAREPEATGASDAMSLQRGLECRYVYYRYGTQAEADYALRDVSIRIPAGRMTAIVGRSGAGKSTLAELLMGLLEPERGVLLADGVPVSGETRLALRHSVGYVSQEPFLFHDSIRHNLLCVRPDASEEELWEALRFAAADEFVSRLPEGLDTVVGDRGCRLSGGERQRLVLARAIVRKPSILVLDEATSALDSDNEERIREALDRLRGTMTIVVIAHRLSTIRGADQVIAMERGEASVSETSIQTEGTGEADRRKEAIRA</sequence>
<dbReference type="Pfam" id="PF00005">
    <property type="entry name" value="ABC_tran"/>
    <property type="match status" value="1"/>
</dbReference>
<evidence type="ECO:0000256" key="11">
    <source>
        <dbReference type="SAM" id="Phobius"/>
    </source>
</evidence>
<feature type="transmembrane region" description="Helical" evidence="11">
    <location>
        <begin position="73"/>
        <end position="92"/>
    </location>
</feature>
<keyword evidence="7 14" id="KW-0067">ATP-binding</keyword>
<dbReference type="GO" id="GO:0016887">
    <property type="term" value="F:ATP hydrolysis activity"/>
    <property type="evidence" value="ECO:0007669"/>
    <property type="project" value="InterPro"/>
</dbReference>
<dbReference type="InterPro" id="IPR017871">
    <property type="entry name" value="ABC_transporter-like_CS"/>
</dbReference>
<feature type="compositionally biased region" description="Polar residues" evidence="10">
    <location>
        <begin position="570"/>
        <end position="579"/>
    </location>
</feature>
<dbReference type="EMBL" id="SSOB01000051">
    <property type="protein sequence ID" value="THF73674.1"/>
    <property type="molecule type" value="Genomic_DNA"/>
</dbReference>
<evidence type="ECO:0000313" key="15">
    <source>
        <dbReference type="Proteomes" id="UP000310636"/>
    </source>
</evidence>
<dbReference type="Pfam" id="PF00664">
    <property type="entry name" value="ABC_membrane"/>
    <property type="match status" value="1"/>
</dbReference>
<feature type="transmembrane region" description="Helical" evidence="11">
    <location>
        <begin position="175"/>
        <end position="192"/>
    </location>
</feature>
<dbReference type="FunFam" id="3.40.50.300:FF:000299">
    <property type="entry name" value="ABC transporter ATP-binding protein/permease"/>
    <property type="match status" value="1"/>
</dbReference>
<dbReference type="InterPro" id="IPR003593">
    <property type="entry name" value="AAA+_ATPase"/>
</dbReference>
<dbReference type="PROSITE" id="PS50929">
    <property type="entry name" value="ABC_TM1F"/>
    <property type="match status" value="1"/>
</dbReference>
<dbReference type="Proteomes" id="UP000310636">
    <property type="component" value="Unassembled WGS sequence"/>
</dbReference>
<accession>A0A4S4BI79</accession>
<dbReference type="InterPro" id="IPR039421">
    <property type="entry name" value="Type_1_exporter"/>
</dbReference>
<evidence type="ECO:0000256" key="4">
    <source>
        <dbReference type="ARBA" id="ARBA00022692"/>
    </source>
</evidence>
<evidence type="ECO:0000313" key="14">
    <source>
        <dbReference type="EMBL" id="THF73674.1"/>
    </source>
</evidence>
<reference evidence="14 15" key="1">
    <citation type="submission" date="2019-04" db="EMBL/GenBank/DDBJ databases">
        <title>Cohnella sp. nov. isolated from preserved vegetables.</title>
        <authorList>
            <person name="Lin S.-Y."/>
            <person name="Hung M.-H."/>
            <person name="Young C.-C."/>
        </authorList>
    </citation>
    <scope>NUCLEOTIDE SEQUENCE [LARGE SCALE GENOMIC DNA]</scope>
    <source>
        <strain evidence="14 15">CC-MHH1044</strain>
    </source>
</reference>
<evidence type="ECO:0000259" key="13">
    <source>
        <dbReference type="PROSITE" id="PS50929"/>
    </source>
</evidence>
<dbReference type="PROSITE" id="PS00211">
    <property type="entry name" value="ABC_TRANSPORTER_1"/>
    <property type="match status" value="1"/>
</dbReference>
<proteinExistence type="predicted"/>
<dbReference type="GO" id="GO:0008234">
    <property type="term" value="F:cysteine-type peptidase activity"/>
    <property type="evidence" value="ECO:0007669"/>
    <property type="project" value="UniProtKB-KW"/>
</dbReference>
<dbReference type="GO" id="GO:0140359">
    <property type="term" value="F:ABC-type transporter activity"/>
    <property type="evidence" value="ECO:0007669"/>
    <property type="project" value="InterPro"/>
</dbReference>
<evidence type="ECO:0000256" key="8">
    <source>
        <dbReference type="ARBA" id="ARBA00022989"/>
    </source>
</evidence>
<dbReference type="InterPro" id="IPR011527">
    <property type="entry name" value="ABC1_TM_dom"/>
</dbReference>
<keyword evidence="3" id="KW-1003">Cell membrane</keyword>
<dbReference type="InterPro" id="IPR036640">
    <property type="entry name" value="ABC1_TM_sf"/>
</dbReference>